<gene>
    <name evidence="3" type="primary">LOC111132619</name>
</gene>
<reference evidence="3" key="1">
    <citation type="submission" date="2025-08" db="UniProtKB">
        <authorList>
            <consortium name="RefSeq"/>
        </authorList>
    </citation>
    <scope>IDENTIFICATION</scope>
    <source>
        <tissue evidence="3">Whole sample</tissue>
    </source>
</reference>
<keyword evidence="2" id="KW-1185">Reference proteome</keyword>
<dbReference type="KEGG" id="cvn:111132619"/>
<feature type="transmembrane region" description="Helical" evidence="1">
    <location>
        <begin position="54"/>
        <end position="78"/>
    </location>
</feature>
<name>A0A8B8E7P0_CRAVI</name>
<dbReference type="Proteomes" id="UP000694844">
    <property type="component" value="Chromosome 5"/>
</dbReference>
<dbReference type="GeneID" id="111132619"/>
<accession>A0A8B8E7P0</accession>
<keyword evidence="1" id="KW-1133">Transmembrane helix</keyword>
<evidence type="ECO:0000313" key="3">
    <source>
        <dbReference type="RefSeq" id="XP_022336155.1"/>
    </source>
</evidence>
<sequence length="100" mass="11833">MERYVFFITGGTQLFSITLLSINHYFCVVKNTWYDRVYTTKNMSVNSKMNTIPVWMHGLALYLGMTSYTANSLVYSMLNRKIKYSILNFARNFFPKWNQS</sequence>
<proteinExistence type="predicted"/>
<keyword evidence="1" id="KW-0472">Membrane</keyword>
<evidence type="ECO:0000256" key="1">
    <source>
        <dbReference type="SAM" id="Phobius"/>
    </source>
</evidence>
<feature type="transmembrane region" description="Helical" evidence="1">
    <location>
        <begin position="12"/>
        <end position="34"/>
    </location>
</feature>
<dbReference type="AlphaFoldDB" id="A0A8B8E7P0"/>
<evidence type="ECO:0000313" key="2">
    <source>
        <dbReference type="Proteomes" id="UP000694844"/>
    </source>
</evidence>
<keyword evidence="1" id="KW-0812">Transmembrane</keyword>
<organism evidence="2 3">
    <name type="scientific">Crassostrea virginica</name>
    <name type="common">Eastern oyster</name>
    <dbReference type="NCBI Taxonomy" id="6565"/>
    <lineage>
        <taxon>Eukaryota</taxon>
        <taxon>Metazoa</taxon>
        <taxon>Spiralia</taxon>
        <taxon>Lophotrochozoa</taxon>
        <taxon>Mollusca</taxon>
        <taxon>Bivalvia</taxon>
        <taxon>Autobranchia</taxon>
        <taxon>Pteriomorphia</taxon>
        <taxon>Ostreida</taxon>
        <taxon>Ostreoidea</taxon>
        <taxon>Ostreidae</taxon>
        <taxon>Crassostrea</taxon>
    </lineage>
</organism>
<dbReference type="RefSeq" id="XP_022336155.1">
    <property type="nucleotide sequence ID" value="XM_022480447.1"/>
</dbReference>
<protein>
    <submittedName>
        <fullName evidence="3">Uncharacterized protein LOC111132619</fullName>
    </submittedName>
</protein>